<keyword evidence="3" id="KW-1185">Reference proteome</keyword>
<dbReference type="RefSeq" id="WP_106763985.1">
    <property type="nucleotide sequence ID" value="NZ_PXNP01000101.1"/>
</dbReference>
<name>A0A2T1K5L7_9GAMM</name>
<organism evidence="2 3">
    <name type="scientific">Marinobacter fuscus</name>
    <dbReference type="NCBI Taxonomy" id="2109942"/>
    <lineage>
        <taxon>Bacteria</taxon>
        <taxon>Pseudomonadati</taxon>
        <taxon>Pseudomonadota</taxon>
        <taxon>Gammaproteobacteria</taxon>
        <taxon>Pseudomonadales</taxon>
        <taxon>Marinobacteraceae</taxon>
        <taxon>Marinobacter</taxon>
    </lineage>
</organism>
<feature type="domain" description="ABC-type transport auxiliary lipoprotein component" evidence="1">
    <location>
        <begin position="37"/>
        <end position="190"/>
    </location>
</feature>
<dbReference type="Pfam" id="PF03886">
    <property type="entry name" value="ABC_trans_aux"/>
    <property type="match status" value="1"/>
</dbReference>
<dbReference type="InterPro" id="IPR005586">
    <property type="entry name" value="ABC_trans_aux"/>
</dbReference>
<dbReference type="SUPFAM" id="SSF159594">
    <property type="entry name" value="XCC0632-like"/>
    <property type="match status" value="1"/>
</dbReference>
<accession>A0A2T1K5L7</accession>
<gene>
    <name evidence="2" type="ORF">C7H09_14700</name>
</gene>
<sequence length="206" mass="22171">MMPVPLRLASLGFASLLAGCTVLPLPDPPRYMDLAPPAAIPTFEQALPVSLRIGTPLASDPLDNNAIVIKPSPYEFQAIPGARWREASPVVVRDYLITAFRASDGFTNVITDTSPASSNITLVSELAGFHVQSLGESYKLVLSIHLNMMEERSRESLCVRNYVSETPVATIGLENLVESFSQSADTFAGQAVEWAYECLEAVAAGT</sequence>
<evidence type="ECO:0000259" key="1">
    <source>
        <dbReference type="Pfam" id="PF03886"/>
    </source>
</evidence>
<dbReference type="EMBL" id="PXNP01000101">
    <property type="protein sequence ID" value="PSF05474.1"/>
    <property type="molecule type" value="Genomic_DNA"/>
</dbReference>
<comment type="caution">
    <text evidence="2">The sequence shown here is derived from an EMBL/GenBank/DDBJ whole genome shotgun (WGS) entry which is preliminary data.</text>
</comment>
<dbReference type="Gene3D" id="3.40.50.10610">
    <property type="entry name" value="ABC-type transport auxiliary lipoprotein component"/>
    <property type="match status" value="1"/>
</dbReference>
<evidence type="ECO:0000313" key="2">
    <source>
        <dbReference type="EMBL" id="PSF05474.1"/>
    </source>
</evidence>
<dbReference type="OrthoDB" id="5795476at2"/>
<protein>
    <submittedName>
        <fullName evidence="2">ABC transporter</fullName>
    </submittedName>
</protein>
<evidence type="ECO:0000313" key="3">
    <source>
        <dbReference type="Proteomes" id="UP000239866"/>
    </source>
</evidence>
<dbReference type="PROSITE" id="PS51257">
    <property type="entry name" value="PROKAR_LIPOPROTEIN"/>
    <property type="match status" value="1"/>
</dbReference>
<dbReference type="AlphaFoldDB" id="A0A2T1K5L7"/>
<reference evidence="2 3" key="1">
    <citation type="submission" date="2018-03" db="EMBL/GenBank/DDBJ databases">
        <title>Marinobacter brunus sp. nov., a marine bacterium of Gamma-proteobacteria isolated from the surface seawater of the South China Sea.</title>
        <authorList>
            <person name="Cheng H."/>
            <person name="Wu Y.-H."/>
            <person name="Xamxidin M."/>
            <person name="Xu X.-W."/>
        </authorList>
    </citation>
    <scope>NUCLEOTIDE SEQUENCE [LARGE SCALE GENOMIC DNA]</scope>
    <source>
        <strain evidence="2 3">NH169-3</strain>
    </source>
</reference>
<dbReference type="Proteomes" id="UP000239866">
    <property type="component" value="Unassembled WGS sequence"/>
</dbReference>
<proteinExistence type="predicted"/>